<feature type="transmembrane region" description="Helical" evidence="8">
    <location>
        <begin position="6"/>
        <end position="27"/>
    </location>
</feature>
<keyword evidence="7 8" id="KW-0472">Membrane</keyword>
<evidence type="ECO:0000313" key="10">
    <source>
        <dbReference type="EMBL" id="CDW75409.1"/>
    </source>
</evidence>
<reference evidence="10 11" key="1">
    <citation type="submission" date="2014-06" db="EMBL/GenBank/DDBJ databases">
        <authorList>
            <person name="Swart Estienne"/>
        </authorList>
    </citation>
    <scope>NUCLEOTIDE SEQUENCE [LARGE SCALE GENOMIC DNA]</scope>
    <source>
        <strain evidence="10 11">130c</strain>
    </source>
</reference>
<evidence type="ECO:0000256" key="3">
    <source>
        <dbReference type="ARBA" id="ARBA00022692"/>
    </source>
</evidence>
<evidence type="ECO:0000256" key="4">
    <source>
        <dbReference type="ARBA" id="ARBA00022801"/>
    </source>
</evidence>
<proteinExistence type="inferred from homology"/>
<feature type="domain" description="GP-PDE" evidence="9">
    <location>
        <begin position="44"/>
        <end position="314"/>
    </location>
</feature>
<dbReference type="Pfam" id="PF03009">
    <property type="entry name" value="GDPD"/>
    <property type="match status" value="1"/>
</dbReference>
<dbReference type="EMBL" id="CCKQ01004252">
    <property type="protein sequence ID" value="CDW75409.1"/>
    <property type="molecule type" value="Genomic_DNA"/>
</dbReference>
<dbReference type="PANTHER" id="PTHR42758:SF2">
    <property type="entry name" value="PHOSPHATIDYLGLYCEROL PHOSPHOLIPASE C"/>
    <property type="match status" value="1"/>
</dbReference>
<keyword evidence="6" id="KW-0443">Lipid metabolism</keyword>
<dbReference type="Gene3D" id="3.20.20.190">
    <property type="entry name" value="Phosphatidylinositol (PI) phosphodiesterase"/>
    <property type="match status" value="1"/>
</dbReference>
<name>A0A078A3T0_STYLE</name>
<evidence type="ECO:0000256" key="8">
    <source>
        <dbReference type="SAM" id="Phobius"/>
    </source>
</evidence>
<evidence type="ECO:0000313" key="11">
    <source>
        <dbReference type="Proteomes" id="UP000039865"/>
    </source>
</evidence>
<protein>
    <submittedName>
        <fullName evidence="10">Glycerophosphodiester phosphodiesterase domain-containing protein 1</fullName>
    </submittedName>
</protein>
<accession>A0A078A3T0</accession>
<keyword evidence="5 8" id="KW-1133">Transmembrane helix</keyword>
<dbReference type="InterPro" id="IPR052271">
    <property type="entry name" value="GDPD-Related"/>
</dbReference>
<dbReference type="GO" id="GO:0046475">
    <property type="term" value="P:glycerophospholipid catabolic process"/>
    <property type="evidence" value="ECO:0007669"/>
    <property type="project" value="TreeGrafter"/>
</dbReference>
<dbReference type="InParanoid" id="A0A078A3T0"/>
<comment type="similarity">
    <text evidence="2">Belongs to the glycerophosphoryl diester phosphodiesterase family.</text>
</comment>
<dbReference type="OrthoDB" id="311925at2759"/>
<sequence>MWTTIVLAVWGIYNAISFFFLMNPDLLHKHKDRLLMPTPTHHGKYIHAHKGGGDERPENSVQAYTHAKSLGITMLDTDVRLAQDNVLITIHDDNFMRTAGVSDLVVNTPSTSMPLMKDKVGGYDLQPSDSRAHTTLEQLFQAISSTDVLQIELKDIGNSVSRTTLVNLIQTYNRESTTIVGGSSSALNAQFRSLDSTIPIFMPSDSVLKYFILYITGLLPFFPIEEDVASLPYMYQERVHYVLNENPGWYGYLNVVVIWIMSHLCDPMIKHFNKRGIYTHYWTINYSTDLMREVLSTSIQGMLTDRLVQSLGVLNSMS</sequence>
<dbReference type="PANTHER" id="PTHR42758">
    <property type="entry name" value="PHOSPHATIDYLGLYCEROL PHOSPHOLIPASE C"/>
    <property type="match status" value="1"/>
</dbReference>
<evidence type="ECO:0000256" key="6">
    <source>
        <dbReference type="ARBA" id="ARBA00023098"/>
    </source>
</evidence>
<organism evidence="10 11">
    <name type="scientific">Stylonychia lemnae</name>
    <name type="common">Ciliate</name>
    <dbReference type="NCBI Taxonomy" id="5949"/>
    <lineage>
        <taxon>Eukaryota</taxon>
        <taxon>Sar</taxon>
        <taxon>Alveolata</taxon>
        <taxon>Ciliophora</taxon>
        <taxon>Intramacronucleata</taxon>
        <taxon>Spirotrichea</taxon>
        <taxon>Stichotrichia</taxon>
        <taxon>Sporadotrichida</taxon>
        <taxon>Oxytrichidae</taxon>
        <taxon>Stylonychinae</taxon>
        <taxon>Stylonychia</taxon>
    </lineage>
</organism>
<keyword evidence="3 8" id="KW-0812">Transmembrane</keyword>
<dbReference type="InterPro" id="IPR030395">
    <property type="entry name" value="GP_PDE_dom"/>
</dbReference>
<keyword evidence="4" id="KW-0378">Hydrolase</keyword>
<comment type="subcellular location">
    <subcellularLocation>
        <location evidence="1">Membrane</location>
    </subcellularLocation>
</comment>
<evidence type="ECO:0000256" key="5">
    <source>
        <dbReference type="ARBA" id="ARBA00022989"/>
    </source>
</evidence>
<dbReference type="GO" id="GO:0016020">
    <property type="term" value="C:membrane"/>
    <property type="evidence" value="ECO:0007669"/>
    <property type="project" value="UniProtKB-SubCell"/>
</dbReference>
<evidence type="ECO:0000259" key="9">
    <source>
        <dbReference type="PROSITE" id="PS51704"/>
    </source>
</evidence>
<dbReference type="GO" id="GO:0008081">
    <property type="term" value="F:phosphoric diester hydrolase activity"/>
    <property type="evidence" value="ECO:0007669"/>
    <property type="project" value="InterPro"/>
</dbReference>
<dbReference type="AlphaFoldDB" id="A0A078A3T0"/>
<dbReference type="InterPro" id="IPR017946">
    <property type="entry name" value="PLC-like_Pdiesterase_TIM-brl"/>
</dbReference>
<dbReference type="SUPFAM" id="SSF51695">
    <property type="entry name" value="PLC-like phosphodiesterases"/>
    <property type="match status" value="1"/>
</dbReference>
<evidence type="ECO:0000256" key="7">
    <source>
        <dbReference type="ARBA" id="ARBA00023136"/>
    </source>
</evidence>
<gene>
    <name evidence="10" type="primary">Contig7662.g8171</name>
    <name evidence="10" type="ORF">STYLEM_4399</name>
</gene>
<keyword evidence="11" id="KW-1185">Reference proteome</keyword>
<dbReference type="PROSITE" id="PS51704">
    <property type="entry name" value="GP_PDE"/>
    <property type="match status" value="1"/>
</dbReference>
<dbReference type="GO" id="GO:0005737">
    <property type="term" value="C:cytoplasm"/>
    <property type="evidence" value="ECO:0007669"/>
    <property type="project" value="UniProtKB-ARBA"/>
</dbReference>
<dbReference type="Proteomes" id="UP000039865">
    <property type="component" value="Unassembled WGS sequence"/>
</dbReference>
<evidence type="ECO:0000256" key="2">
    <source>
        <dbReference type="ARBA" id="ARBA00007277"/>
    </source>
</evidence>
<evidence type="ECO:0000256" key="1">
    <source>
        <dbReference type="ARBA" id="ARBA00004370"/>
    </source>
</evidence>